<dbReference type="Proteomes" id="UP000248340">
    <property type="component" value="Unassembled WGS sequence"/>
</dbReference>
<feature type="compositionally biased region" description="Basic and acidic residues" evidence="1">
    <location>
        <begin position="87"/>
        <end position="99"/>
    </location>
</feature>
<gene>
    <name evidence="2" type="ORF">BO82DRAFT_407869</name>
</gene>
<proteinExistence type="predicted"/>
<keyword evidence="3" id="KW-1185">Reference proteome</keyword>
<feature type="compositionally biased region" description="Polar residues" evidence="1">
    <location>
        <begin position="32"/>
        <end position="43"/>
    </location>
</feature>
<evidence type="ECO:0000313" key="2">
    <source>
        <dbReference type="EMBL" id="PYH75605.1"/>
    </source>
</evidence>
<sequence length="252" mass="27810">MRSSTDPSDVESYVSEAQPRLTRESMVRPDIFQNQTQTFYRESTSTEKPPKKLGRKQRAIRLRRQRQGNEGVALRHFTKPSKPPKTMKNEEFISTERTRAINPRADSSHPPSKSYKASRGDRAADSRPCPPPFPNGKGTARTGASSSGPPHTYDNPDGQTGHSLAPGHYPGEDYYYSPPIYNGCKFPTAYSTAESGALQVPRLTSSYDSQYGMRKSFGTHGTEMVGVVPSTGPQLLPMPAMLAPGISLPWMM</sequence>
<dbReference type="GeneID" id="37142402"/>
<name>A0A319BSF2_9EURO</name>
<evidence type="ECO:0000256" key="1">
    <source>
        <dbReference type="SAM" id="MobiDB-lite"/>
    </source>
</evidence>
<accession>A0A319BSF2</accession>
<evidence type="ECO:0000313" key="3">
    <source>
        <dbReference type="Proteomes" id="UP000248340"/>
    </source>
</evidence>
<dbReference type="VEuPathDB" id="FungiDB:BO82DRAFT_407869"/>
<feature type="compositionally biased region" description="Basic residues" evidence="1">
    <location>
        <begin position="51"/>
        <end position="66"/>
    </location>
</feature>
<reference evidence="2 3" key="1">
    <citation type="submission" date="2016-12" db="EMBL/GenBank/DDBJ databases">
        <title>The genomes of Aspergillus section Nigri reveals drivers in fungal speciation.</title>
        <authorList>
            <consortium name="DOE Joint Genome Institute"/>
            <person name="Vesth T.C."/>
            <person name="Nybo J."/>
            <person name="Theobald S."/>
            <person name="Brandl J."/>
            <person name="Frisvad J.C."/>
            <person name="Nielsen K.F."/>
            <person name="Lyhne E.K."/>
            <person name="Kogle M.E."/>
            <person name="Kuo A."/>
            <person name="Riley R."/>
            <person name="Clum A."/>
            <person name="Nolan M."/>
            <person name="Lipzen A."/>
            <person name="Salamov A."/>
            <person name="Henrissat B."/>
            <person name="Wiebenga A."/>
            <person name="De Vries R.P."/>
            <person name="Grigoriev I.V."/>
            <person name="Mortensen U.H."/>
            <person name="Andersen M.R."/>
            <person name="Baker S.E."/>
        </authorList>
    </citation>
    <scope>NUCLEOTIDE SEQUENCE [LARGE SCALE GENOMIC DNA]</scope>
    <source>
        <strain evidence="2 3">CBS 121591</strain>
    </source>
</reference>
<dbReference type="OrthoDB" id="10353377at2759"/>
<feature type="region of interest" description="Disordered" evidence="1">
    <location>
        <begin position="1"/>
        <end position="166"/>
    </location>
</feature>
<dbReference type="RefSeq" id="XP_025485805.1">
    <property type="nucleotide sequence ID" value="XM_025639660.1"/>
</dbReference>
<dbReference type="AlphaFoldDB" id="A0A319BSF2"/>
<organism evidence="2 3">
    <name type="scientific">Aspergillus uvarum CBS 121591</name>
    <dbReference type="NCBI Taxonomy" id="1448315"/>
    <lineage>
        <taxon>Eukaryota</taxon>
        <taxon>Fungi</taxon>
        <taxon>Dikarya</taxon>
        <taxon>Ascomycota</taxon>
        <taxon>Pezizomycotina</taxon>
        <taxon>Eurotiomycetes</taxon>
        <taxon>Eurotiomycetidae</taxon>
        <taxon>Eurotiales</taxon>
        <taxon>Aspergillaceae</taxon>
        <taxon>Aspergillus</taxon>
        <taxon>Aspergillus subgen. Circumdati</taxon>
    </lineage>
</organism>
<protein>
    <submittedName>
        <fullName evidence="2">Uncharacterized protein</fullName>
    </submittedName>
</protein>
<dbReference type="EMBL" id="KZ821783">
    <property type="protein sequence ID" value="PYH75605.1"/>
    <property type="molecule type" value="Genomic_DNA"/>
</dbReference>